<sequence>MKSALSQSGLHPNQVDYVHAHATSTPLGDVIEANAIKKCILRTCNIGCFGPILHKDNFWFFKQIRRTGGNHVFMGLRVEEDCCPSSVAGSQSTIVSTQTSVVGSNGVDRSRKGAGAGVGKGRAGSGVGKS</sequence>
<feature type="domain" description="Beta-ketoacyl synthase C-terminal" evidence="4">
    <location>
        <begin position="1"/>
        <end position="41"/>
    </location>
</feature>
<evidence type="ECO:0000256" key="2">
    <source>
        <dbReference type="ARBA" id="ARBA00022679"/>
    </source>
</evidence>
<evidence type="ECO:0000313" key="6">
    <source>
        <dbReference type="Proteomes" id="UP001324115"/>
    </source>
</evidence>
<dbReference type="InterPro" id="IPR000794">
    <property type="entry name" value="Beta-ketoacyl_synthase"/>
</dbReference>
<keyword evidence="2" id="KW-0808">Transferase</keyword>
<dbReference type="EC" id="2.3.1.41" evidence="1"/>
<proteinExistence type="predicted"/>
<dbReference type="SUPFAM" id="SSF53901">
    <property type="entry name" value="Thiolase-like"/>
    <property type="match status" value="1"/>
</dbReference>
<dbReference type="InterPro" id="IPR016039">
    <property type="entry name" value="Thiolase-like"/>
</dbReference>
<comment type="caution">
    <text evidence="5">The sequence shown here is derived from an EMBL/GenBank/DDBJ whole genome shotgun (WGS) entry which is preliminary data.</text>
</comment>
<dbReference type="InterPro" id="IPR014031">
    <property type="entry name" value="Ketoacyl_synth_C"/>
</dbReference>
<name>A0AAN7EDS8_QUERU</name>
<feature type="compositionally biased region" description="Gly residues" evidence="3">
    <location>
        <begin position="114"/>
        <end position="130"/>
    </location>
</feature>
<dbReference type="PANTHER" id="PTHR11712:SF297">
    <property type="entry name" value="3-OXOACYL-[ACYL-CARRIER-PROTEIN] SYNTHASE, MITOCHONDRIAL"/>
    <property type="match status" value="1"/>
</dbReference>
<protein>
    <recommendedName>
        <fullName evidence="1">beta-ketoacyl-[acyl-carrier-protein] synthase I</fullName>
        <ecNumber evidence="1">2.3.1.41</ecNumber>
    </recommendedName>
</protein>
<evidence type="ECO:0000313" key="5">
    <source>
        <dbReference type="EMBL" id="KAK4568600.1"/>
    </source>
</evidence>
<dbReference type="GO" id="GO:0006633">
    <property type="term" value="P:fatty acid biosynthetic process"/>
    <property type="evidence" value="ECO:0007669"/>
    <property type="project" value="TreeGrafter"/>
</dbReference>
<dbReference type="AlphaFoldDB" id="A0AAN7EDS8"/>
<dbReference type="GO" id="GO:0005739">
    <property type="term" value="C:mitochondrion"/>
    <property type="evidence" value="ECO:0007669"/>
    <property type="project" value="TreeGrafter"/>
</dbReference>
<reference evidence="5 6" key="1">
    <citation type="journal article" date="2023" name="G3 (Bethesda)">
        <title>A haplotype-resolved chromosome-scale genome for Quercus rubra L. provides insights into the genetics of adaptive traits for red oak species.</title>
        <authorList>
            <person name="Kapoor B."/>
            <person name="Jenkins J."/>
            <person name="Schmutz J."/>
            <person name="Zhebentyayeva T."/>
            <person name="Kuelheim C."/>
            <person name="Coggeshall M."/>
            <person name="Heim C."/>
            <person name="Lasky J.R."/>
            <person name="Leites L."/>
            <person name="Islam-Faridi N."/>
            <person name="Romero-Severson J."/>
            <person name="DeLeo V.L."/>
            <person name="Lucas S.M."/>
            <person name="Lazic D."/>
            <person name="Gailing O."/>
            <person name="Carlson J."/>
            <person name="Staton M."/>
        </authorList>
    </citation>
    <scope>NUCLEOTIDE SEQUENCE [LARGE SCALE GENOMIC DNA]</scope>
    <source>
        <strain evidence="5">Pseudo-F2</strain>
    </source>
</reference>
<dbReference type="Gene3D" id="3.40.47.10">
    <property type="match status" value="1"/>
</dbReference>
<evidence type="ECO:0000259" key="4">
    <source>
        <dbReference type="Pfam" id="PF02801"/>
    </source>
</evidence>
<accession>A0AAN7EDS8</accession>
<evidence type="ECO:0000256" key="1">
    <source>
        <dbReference type="ARBA" id="ARBA00013191"/>
    </source>
</evidence>
<dbReference type="EMBL" id="JAXUIC010000010">
    <property type="protein sequence ID" value="KAK4568600.1"/>
    <property type="molecule type" value="Genomic_DNA"/>
</dbReference>
<dbReference type="Proteomes" id="UP001324115">
    <property type="component" value="Unassembled WGS sequence"/>
</dbReference>
<evidence type="ECO:0000256" key="3">
    <source>
        <dbReference type="SAM" id="MobiDB-lite"/>
    </source>
</evidence>
<dbReference type="Pfam" id="PF02801">
    <property type="entry name" value="Ketoacyl-synt_C"/>
    <property type="match status" value="1"/>
</dbReference>
<keyword evidence="6" id="KW-1185">Reference proteome</keyword>
<dbReference type="GO" id="GO:0004315">
    <property type="term" value="F:3-oxoacyl-[acyl-carrier-protein] synthase activity"/>
    <property type="evidence" value="ECO:0007669"/>
    <property type="project" value="UniProtKB-EC"/>
</dbReference>
<feature type="region of interest" description="Disordered" evidence="3">
    <location>
        <begin position="99"/>
        <end position="130"/>
    </location>
</feature>
<organism evidence="5 6">
    <name type="scientific">Quercus rubra</name>
    <name type="common">Northern red oak</name>
    <name type="synonym">Quercus borealis</name>
    <dbReference type="NCBI Taxonomy" id="3512"/>
    <lineage>
        <taxon>Eukaryota</taxon>
        <taxon>Viridiplantae</taxon>
        <taxon>Streptophyta</taxon>
        <taxon>Embryophyta</taxon>
        <taxon>Tracheophyta</taxon>
        <taxon>Spermatophyta</taxon>
        <taxon>Magnoliopsida</taxon>
        <taxon>eudicotyledons</taxon>
        <taxon>Gunneridae</taxon>
        <taxon>Pentapetalae</taxon>
        <taxon>rosids</taxon>
        <taxon>fabids</taxon>
        <taxon>Fagales</taxon>
        <taxon>Fagaceae</taxon>
        <taxon>Quercus</taxon>
    </lineage>
</organism>
<gene>
    <name evidence="5" type="ORF">RGQ29_004139</name>
</gene>
<dbReference type="PANTHER" id="PTHR11712">
    <property type="entry name" value="POLYKETIDE SYNTHASE-RELATED"/>
    <property type="match status" value="1"/>
</dbReference>